<sequence>MIAPRNRGGASIRSSAHRAPPGNSGAGLSGPASHSTPAPPGRRRPP</sequence>
<feature type="region of interest" description="Disordered" evidence="1">
    <location>
        <begin position="1"/>
        <end position="46"/>
    </location>
</feature>
<evidence type="ECO:0000313" key="3">
    <source>
        <dbReference type="Proteomes" id="UP000189229"/>
    </source>
</evidence>
<proteinExistence type="predicted"/>
<dbReference type="AlphaFoldDB" id="A0A1V3XRK3"/>
<dbReference type="Proteomes" id="UP000189229">
    <property type="component" value="Unassembled WGS sequence"/>
</dbReference>
<accession>A0A1V3XRK3</accession>
<dbReference type="EMBL" id="MVBM01000001">
    <property type="protein sequence ID" value="OOK81718.1"/>
    <property type="molecule type" value="Genomic_DNA"/>
</dbReference>
<evidence type="ECO:0000256" key="1">
    <source>
        <dbReference type="SAM" id="MobiDB-lite"/>
    </source>
</evidence>
<protein>
    <submittedName>
        <fullName evidence="2">Uncharacterized protein</fullName>
    </submittedName>
</protein>
<comment type="caution">
    <text evidence="2">The sequence shown here is derived from an EMBL/GenBank/DDBJ whole genome shotgun (WGS) entry which is preliminary data.</text>
</comment>
<gene>
    <name evidence="2" type="ORF">BZL30_0641</name>
</gene>
<reference evidence="2 3" key="1">
    <citation type="submission" date="2017-02" db="EMBL/GenBank/DDBJ databases">
        <title>Complete genome sequences of Mycobacterium kansasii strains isolated from rhesus macaques.</title>
        <authorList>
            <person name="Panda A."/>
            <person name="Nagaraj S."/>
            <person name="Zhao X."/>
            <person name="Tettelin H."/>
            <person name="Detolla L.J."/>
        </authorList>
    </citation>
    <scope>NUCLEOTIDE SEQUENCE [LARGE SCALE GENOMIC DNA]</scope>
    <source>
        <strain evidence="2 3">11-3813</strain>
    </source>
</reference>
<evidence type="ECO:0000313" key="2">
    <source>
        <dbReference type="EMBL" id="OOK81718.1"/>
    </source>
</evidence>
<name>A0A1V3XRK3_MYCKA</name>
<organism evidence="2 3">
    <name type="scientific">Mycobacterium kansasii</name>
    <dbReference type="NCBI Taxonomy" id="1768"/>
    <lineage>
        <taxon>Bacteria</taxon>
        <taxon>Bacillati</taxon>
        <taxon>Actinomycetota</taxon>
        <taxon>Actinomycetes</taxon>
        <taxon>Mycobacteriales</taxon>
        <taxon>Mycobacteriaceae</taxon>
        <taxon>Mycobacterium</taxon>
    </lineage>
</organism>